<accession>A0A847J0J3</accession>
<reference evidence="1 2" key="1">
    <citation type="journal article" date="2020" name="Biotechnol. Biofuels">
        <title>New insights from the biogas microbiome by comprehensive genome-resolved metagenomics of nearly 1600 species originating from multiple anaerobic digesters.</title>
        <authorList>
            <person name="Campanaro S."/>
            <person name="Treu L."/>
            <person name="Rodriguez-R L.M."/>
            <person name="Kovalovszki A."/>
            <person name="Ziels R.M."/>
            <person name="Maus I."/>
            <person name="Zhu X."/>
            <person name="Kougias P.G."/>
            <person name="Basile A."/>
            <person name="Luo G."/>
            <person name="Schluter A."/>
            <person name="Konstantinidis K.T."/>
            <person name="Angelidaki I."/>
        </authorList>
    </citation>
    <scope>NUCLEOTIDE SEQUENCE [LARGE SCALE GENOMIC DNA]</scope>
    <source>
        <strain evidence="1">AS27yjCOA_61</strain>
    </source>
</reference>
<organism evidence="1 2">
    <name type="scientific">Pseudolactococcus chungangensis</name>
    <dbReference type="NCBI Taxonomy" id="451457"/>
    <lineage>
        <taxon>Bacteria</taxon>
        <taxon>Bacillati</taxon>
        <taxon>Bacillota</taxon>
        <taxon>Bacilli</taxon>
        <taxon>Lactobacillales</taxon>
        <taxon>Streptococcaceae</taxon>
        <taxon>Pseudolactococcus</taxon>
    </lineage>
</organism>
<dbReference type="Proteomes" id="UP000559962">
    <property type="component" value="Unassembled WGS sequence"/>
</dbReference>
<name>A0A847J0J3_9LACT</name>
<comment type="caution">
    <text evidence="1">The sequence shown here is derived from an EMBL/GenBank/DDBJ whole genome shotgun (WGS) entry which is preliminary data.</text>
</comment>
<protein>
    <submittedName>
        <fullName evidence="1">Uncharacterized protein</fullName>
    </submittedName>
</protein>
<proteinExistence type="predicted"/>
<evidence type="ECO:0000313" key="1">
    <source>
        <dbReference type="EMBL" id="NLH35148.1"/>
    </source>
</evidence>
<gene>
    <name evidence="1" type="ORF">GX453_03835</name>
</gene>
<sequence length="214" mass="23775">MKKKLVLLGILLIIAGLGIFFATRNLFGKGSPTQDLGVKQILKNESSTVKIINIKEAGYYDITTLKTNEAEKSSSQIPDLDKTRRGQYFNKNESISLNSGEKVIFNPAKFEKIPESNNAYILTDTGNYLIGEQFPSGEYTISFEGELTAWTDKSGSVTQGEVQIVVYAPENVKDSESFQVTDDKQNIKIKLKNKRFLAIKTTNPNVSVVLTPIK</sequence>
<dbReference type="AlphaFoldDB" id="A0A847J0J3"/>
<dbReference type="EMBL" id="JAAYVO010000050">
    <property type="protein sequence ID" value="NLH35148.1"/>
    <property type="molecule type" value="Genomic_DNA"/>
</dbReference>
<evidence type="ECO:0000313" key="2">
    <source>
        <dbReference type="Proteomes" id="UP000559962"/>
    </source>
</evidence>